<feature type="transmembrane region" description="Helical" evidence="7">
    <location>
        <begin position="145"/>
        <end position="164"/>
    </location>
</feature>
<feature type="transmembrane region" description="Helical" evidence="7">
    <location>
        <begin position="247"/>
        <end position="268"/>
    </location>
</feature>
<feature type="domain" description="Acyltransferase 3" evidence="8">
    <location>
        <begin position="10"/>
        <end position="366"/>
    </location>
</feature>
<comment type="subcellular location">
    <subcellularLocation>
        <location evidence="1">Cell membrane</location>
        <topology evidence="1">Multi-pass membrane protein</topology>
    </subcellularLocation>
</comment>
<keyword evidence="3" id="KW-1003">Cell membrane</keyword>
<comment type="caution">
    <text evidence="10">The sequence shown here is derived from an EMBL/GenBank/DDBJ whole genome shotgun (WGS) entry which is preliminary data.</text>
</comment>
<sequence length="380" mass="43805">MEINKRKNIGWIDLLRVTACFLVVFAHCCDPFVARFDTDRPTFLQGCALGSAVRCCVPLFVMMTGVLLFPVRNGMSEFYKKRIGRIAVPLIFWSVMLPVLYFIYLNYITTTNNPTIDMSAFTLEKTITKIWTFIFNFNYDTTPLWYLYMLVGLYFIIPIFHVWLERATRKDIKLFLSIWGISLFLPYIKMAAPALGYIGNWGNMDILGVCDWNAFGSFYYVSGFIGYLILAHYLVKYPLQWSWRKTLAIGIPMFVTGYAITFGGYLIMQEYFPGNYAYLEIVWLFGGINVFMMTFPVFVCIQKLKIPSSPVLSKVASMTFGIYLCHFVFVQMGYDLFASLLPQGIPAIIHIICMAVTAFLISYLVVRGMYACKWTRRFVA</sequence>
<dbReference type="Proteomes" id="UP000441162">
    <property type="component" value="Unassembled WGS sequence"/>
</dbReference>
<proteinExistence type="inferred from homology"/>
<dbReference type="RefSeq" id="WP_130054057.1">
    <property type="nucleotide sequence ID" value="NZ_RCXK01000009.1"/>
</dbReference>
<feature type="transmembrane region" description="Helical" evidence="7">
    <location>
        <begin position="42"/>
        <end position="71"/>
    </location>
</feature>
<evidence type="ECO:0000256" key="5">
    <source>
        <dbReference type="ARBA" id="ARBA00022989"/>
    </source>
</evidence>
<name>A0A4Q5HQU0_9BACT</name>
<feature type="transmembrane region" description="Helical" evidence="7">
    <location>
        <begin position="218"/>
        <end position="235"/>
    </location>
</feature>
<dbReference type="GO" id="GO:0016413">
    <property type="term" value="F:O-acetyltransferase activity"/>
    <property type="evidence" value="ECO:0007669"/>
    <property type="project" value="TreeGrafter"/>
</dbReference>
<dbReference type="AlphaFoldDB" id="A0A4Q5HQU0"/>
<evidence type="ECO:0000259" key="8">
    <source>
        <dbReference type="Pfam" id="PF01757"/>
    </source>
</evidence>
<dbReference type="GO" id="GO:0009246">
    <property type="term" value="P:enterobacterial common antigen biosynthetic process"/>
    <property type="evidence" value="ECO:0007669"/>
    <property type="project" value="TreeGrafter"/>
</dbReference>
<dbReference type="PANTHER" id="PTHR40074">
    <property type="entry name" value="O-ACETYLTRANSFERASE WECH"/>
    <property type="match status" value="1"/>
</dbReference>
<evidence type="ECO:0000313" key="12">
    <source>
        <dbReference type="Proteomes" id="UP000481616"/>
    </source>
</evidence>
<evidence type="ECO:0000256" key="7">
    <source>
        <dbReference type="SAM" id="Phobius"/>
    </source>
</evidence>
<keyword evidence="6 7" id="KW-0472">Membrane</keyword>
<evidence type="ECO:0000256" key="1">
    <source>
        <dbReference type="ARBA" id="ARBA00004651"/>
    </source>
</evidence>
<dbReference type="InterPro" id="IPR002656">
    <property type="entry name" value="Acyl_transf_3_dom"/>
</dbReference>
<keyword evidence="10" id="KW-0012">Acyltransferase</keyword>
<organism evidence="10 11">
    <name type="scientific">Phocaeicola dorei</name>
    <dbReference type="NCBI Taxonomy" id="357276"/>
    <lineage>
        <taxon>Bacteria</taxon>
        <taxon>Pseudomonadati</taxon>
        <taxon>Bacteroidota</taxon>
        <taxon>Bacteroidia</taxon>
        <taxon>Bacteroidales</taxon>
        <taxon>Bacteroidaceae</taxon>
        <taxon>Phocaeicola</taxon>
    </lineage>
</organism>
<feature type="transmembrane region" description="Helical" evidence="7">
    <location>
        <begin position="176"/>
        <end position="198"/>
    </location>
</feature>
<dbReference type="GO" id="GO:0005886">
    <property type="term" value="C:plasma membrane"/>
    <property type="evidence" value="ECO:0007669"/>
    <property type="project" value="UniProtKB-SubCell"/>
</dbReference>
<gene>
    <name evidence="10" type="ORF">F2Y51_12100</name>
    <name evidence="9" type="ORF">F2Y58_12355</name>
</gene>
<keyword evidence="5 7" id="KW-1133">Transmembrane helix</keyword>
<feature type="transmembrane region" description="Helical" evidence="7">
    <location>
        <begin position="280"/>
        <end position="299"/>
    </location>
</feature>
<comment type="similarity">
    <text evidence="2">Belongs to the acyltransferase 3 family.</text>
</comment>
<evidence type="ECO:0000256" key="6">
    <source>
        <dbReference type="ARBA" id="ARBA00023136"/>
    </source>
</evidence>
<evidence type="ECO:0000256" key="2">
    <source>
        <dbReference type="ARBA" id="ARBA00007400"/>
    </source>
</evidence>
<feature type="transmembrane region" description="Helical" evidence="7">
    <location>
        <begin position="344"/>
        <end position="366"/>
    </location>
</feature>
<reference evidence="11 12" key="1">
    <citation type="journal article" date="2019" name="Nat. Med.">
        <title>A library of human gut bacterial isolates paired with longitudinal multiomics data enables mechanistic microbiome research.</title>
        <authorList>
            <person name="Poyet M."/>
            <person name="Groussin M."/>
            <person name="Gibbons S.M."/>
            <person name="Avila-Pacheco J."/>
            <person name="Jiang X."/>
            <person name="Kearney S.M."/>
            <person name="Perrotta A.R."/>
            <person name="Berdy B."/>
            <person name="Zhao S."/>
            <person name="Lieberman T.D."/>
            <person name="Swanson P.K."/>
            <person name="Smith M."/>
            <person name="Roesemann S."/>
            <person name="Alexander J.E."/>
            <person name="Rich S.A."/>
            <person name="Livny J."/>
            <person name="Vlamakis H."/>
            <person name="Clish C."/>
            <person name="Bullock K."/>
            <person name="Deik A."/>
            <person name="Scott J."/>
            <person name="Pierce K.A."/>
            <person name="Xavier R.J."/>
            <person name="Alm E.J."/>
        </authorList>
    </citation>
    <scope>NUCLEOTIDE SEQUENCE [LARGE SCALE GENOMIC DNA]</scope>
    <source>
        <strain evidence="9 12">BIOML-A1</strain>
        <strain evidence="10 11">BIOML-A4</strain>
    </source>
</reference>
<evidence type="ECO:0000313" key="10">
    <source>
        <dbReference type="EMBL" id="KAA5404717.1"/>
    </source>
</evidence>
<keyword evidence="10" id="KW-0808">Transferase</keyword>
<feature type="transmembrane region" description="Helical" evidence="7">
    <location>
        <begin position="83"/>
        <end position="104"/>
    </location>
</feature>
<dbReference type="Pfam" id="PF01757">
    <property type="entry name" value="Acyl_transf_3"/>
    <property type="match status" value="1"/>
</dbReference>
<dbReference type="PANTHER" id="PTHR40074:SF2">
    <property type="entry name" value="O-ACETYLTRANSFERASE WECH"/>
    <property type="match status" value="1"/>
</dbReference>
<evidence type="ECO:0000256" key="3">
    <source>
        <dbReference type="ARBA" id="ARBA00022475"/>
    </source>
</evidence>
<protein>
    <submittedName>
        <fullName evidence="10">Acyltransferase</fullName>
    </submittedName>
</protein>
<evidence type="ECO:0000313" key="11">
    <source>
        <dbReference type="Proteomes" id="UP000441162"/>
    </source>
</evidence>
<keyword evidence="4 7" id="KW-0812">Transmembrane</keyword>
<dbReference type="Proteomes" id="UP000481616">
    <property type="component" value="Unassembled WGS sequence"/>
</dbReference>
<dbReference type="EMBL" id="VVYY01000009">
    <property type="protein sequence ID" value="KAA5397503.1"/>
    <property type="molecule type" value="Genomic_DNA"/>
</dbReference>
<feature type="transmembrane region" description="Helical" evidence="7">
    <location>
        <begin position="311"/>
        <end position="332"/>
    </location>
</feature>
<dbReference type="EMBL" id="VVZA01000009">
    <property type="protein sequence ID" value="KAA5404717.1"/>
    <property type="molecule type" value="Genomic_DNA"/>
</dbReference>
<accession>A0A4Q5HQU0</accession>
<evidence type="ECO:0000313" key="9">
    <source>
        <dbReference type="EMBL" id="KAA5397503.1"/>
    </source>
</evidence>
<evidence type="ECO:0000256" key="4">
    <source>
        <dbReference type="ARBA" id="ARBA00022692"/>
    </source>
</evidence>